<dbReference type="OrthoDB" id="2943327at2"/>
<accession>A0A0M0LGN1</accession>
<keyword evidence="1" id="KW-1133">Transmembrane helix</keyword>
<proteinExistence type="predicted"/>
<evidence type="ECO:0000256" key="1">
    <source>
        <dbReference type="SAM" id="Phobius"/>
    </source>
</evidence>
<dbReference type="EMBL" id="LILC01000002">
    <property type="protein sequence ID" value="KOO50214.1"/>
    <property type="molecule type" value="Genomic_DNA"/>
</dbReference>
<keyword evidence="1" id="KW-0812">Transmembrane</keyword>
<dbReference type="RefSeq" id="WP_053399359.1">
    <property type="nucleotide sequence ID" value="NZ_CP061868.1"/>
</dbReference>
<reference evidence="3" key="1">
    <citation type="submission" date="2015-08" db="EMBL/GenBank/DDBJ databases">
        <title>Fjat-14210 dsm16467.</title>
        <authorList>
            <person name="Liu B."/>
            <person name="Wang J."/>
            <person name="Zhu Y."/>
            <person name="Liu G."/>
            <person name="Chen Q."/>
            <person name="Chen Z."/>
            <person name="Lan J."/>
            <person name="Che J."/>
            <person name="Ge C."/>
            <person name="Shi H."/>
            <person name="Pan Z."/>
            <person name="Liu X."/>
        </authorList>
    </citation>
    <scope>NUCLEOTIDE SEQUENCE [LARGE SCALE GENOMIC DNA]</scope>
    <source>
        <strain evidence="3">DSM 16467</strain>
    </source>
</reference>
<dbReference type="Pfam" id="PF26302">
    <property type="entry name" value="YhzF"/>
    <property type="match status" value="1"/>
</dbReference>
<comment type="caution">
    <text evidence="2">The sequence shown here is derived from an EMBL/GenBank/DDBJ whole genome shotgun (WGS) entry which is preliminary data.</text>
</comment>
<feature type="transmembrane region" description="Helical" evidence="1">
    <location>
        <begin position="6"/>
        <end position="25"/>
    </location>
</feature>
<dbReference type="Proteomes" id="UP000037558">
    <property type="component" value="Unassembled WGS sequence"/>
</dbReference>
<organism evidence="2 3">
    <name type="scientific">Priestia koreensis</name>
    <dbReference type="NCBI Taxonomy" id="284581"/>
    <lineage>
        <taxon>Bacteria</taxon>
        <taxon>Bacillati</taxon>
        <taxon>Bacillota</taxon>
        <taxon>Bacilli</taxon>
        <taxon>Bacillales</taxon>
        <taxon>Bacillaceae</taxon>
        <taxon>Priestia</taxon>
    </lineage>
</organism>
<dbReference type="InterPro" id="IPR058724">
    <property type="entry name" value="YhzF"/>
</dbReference>
<evidence type="ECO:0000313" key="2">
    <source>
        <dbReference type="EMBL" id="KOO50214.1"/>
    </source>
</evidence>
<name>A0A0M0LGN1_9BACI</name>
<keyword evidence="1" id="KW-0472">Membrane</keyword>
<dbReference type="PATRIC" id="fig|284581.3.peg.254"/>
<keyword evidence="3" id="KW-1185">Reference proteome</keyword>
<protein>
    <submittedName>
        <fullName evidence="2">Uncharacterized protein</fullName>
    </submittedName>
</protein>
<evidence type="ECO:0000313" key="3">
    <source>
        <dbReference type="Proteomes" id="UP000037558"/>
    </source>
</evidence>
<gene>
    <name evidence="2" type="ORF">AMD01_00110</name>
</gene>
<feature type="transmembrane region" description="Helical" evidence="1">
    <location>
        <begin position="45"/>
        <end position="63"/>
    </location>
</feature>
<sequence length="64" mass="6928">MNTFTLFLFVLGVGLVLGSFQSFVLMKKSASFPPKHVLKKRVSTFGVSGVSVLLVAIIIHYTVG</sequence>
<dbReference type="AlphaFoldDB" id="A0A0M0LGN1"/>